<dbReference type="EMBL" id="QMFB01000013">
    <property type="protein sequence ID" value="RAV19190.1"/>
    <property type="molecule type" value="Genomic_DNA"/>
</dbReference>
<organism evidence="4 5">
    <name type="scientific">Paenibacillus contaminans</name>
    <dbReference type="NCBI Taxonomy" id="450362"/>
    <lineage>
        <taxon>Bacteria</taxon>
        <taxon>Bacillati</taxon>
        <taxon>Bacillota</taxon>
        <taxon>Bacilli</taxon>
        <taxon>Bacillales</taxon>
        <taxon>Paenibacillaceae</taxon>
        <taxon>Paenibacillus</taxon>
    </lineage>
</organism>
<dbReference type="Pfam" id="PF03816">
    <property type="entry name" value="LytR_cpsA_psr"/>
    <property type="match status" value="1"/>
</dbReference>
<comment type="caution">
    <text evidence="4">The sequence shown here is derived from an EMBL/GenBank/DDBJ whole genome shotgun (WGS) entry which is preliminary data.</text>
</comment>
<feature type="region of interest" description="Disordered" evidence="2">
    <location>
        <begin position="45"/>
        <end position="90"/>
    </location>
</feature>
<sequence>MRYWKKMLQIGAIVSIVAATWGVWELHPSRHFGYKTYPVLAMPNEADEHSPTSGKLADASASASASPQQNAAEPSLANTASNESPGALSEEIVSPAEKDEKAFNVLLLGVDTDSEEAARTDVIVLVHVMPTLKKLSAVSVPRDTRVNLKGIGETKINHAHALGHAKGGSQGGTDAAIQAVSDMLGVPIHYYAKMNFKGFTEFIDMIGGVDLYFEKDMHITGTDITMKAGEQHLNGSTALTLVRERYSLANGDFGRQAEQLRLMKAVLHELVQPERLVELPGLIGKVKKDVVDTNFSDADLISLAWLFKGVSFDDVNYMQIPGKSAMMEDPLMRMQLWYWIPDKEQVKKIVKQYLSS</sequence>
<reference evidence="4 5" key="1">
    <citation type="journal article" date="2009" name="Int. J. Syst. Evol. Microbiol.">
        <title>Paenibacillus contaminans sp. nov., isolated from a contaminated laboratory plate.</title>
        <authorList>
            <person name="Chou J.H."/>
            <person name="Lee J.H."/>
            <person name="Lin M.C."/>
            <person name="Chang P.S."/>
            <person name="Arun A.B."/>
            <person name="Young C.C."/>
            <person name="Chen W.M."/>
        </authorList>
    </citation>
    <scope>NUCLEOTIDE SEQUENCE [LARGE SCALE GENOMIC DNA]</scope>
    <source>
        <strain evidence="4 5">CKOBP-6</strain>
    </source>
</reference>
<dbReference type="PANTHER" id="PTHR33392:SF6">
    <property type="entry name" value="POLYISOPRENYL-TEICHOIC ACID--PEPTIDOGLYCAN TEICHOIC ACID TRANSFERASE TAGU"/>
    <property type="match status" value="1"/>
</dbReference>
<dbReference type="Gene3D" id="3.40.630.190">
    <property type="entry name" value="LCP protein"/>
    <property type="match status" value="1"/>
</dbReference>
<proteinExistence type="inferred from homology"/>
<evidence type="ECO:0000313" key="5">
    <source>
        <dbReference type="Proteomes" id="UP000250369"/>
    </source>
</evidence>
<evidence type="ECO:0000259" key="3">
    <source>
        <dbReference type="Pfam" id="PF03816"/>
    </source>
</evidence>
<protein>
    <submittedName>
        <fullName evidence="4">LytR family transcriptional regulator</fullName>
    </submittedName>
</protein>
<comment type="similarity">
    <text evidence="1">Belongs to the LytR/CpsA/Psr (LCP) family.</text>
</comment>
<feature type="domain" description="Cell envelope-related transcriptional attenuator" evidence="3">
    <location>
        <begin position="119"/>
        <end position="270"/>
    </location>
</feature>
<dbReference type="Proteomes" id="UP000250369">
    <property type="component" value="Unassembled WGS sequence"/>
</dbReference>
<dbReference type="InterPro" id="IPR050922">
    <property type="entry name" value="LytR/CpsA/Psr_CW_biosynth"/>
</dbReference>
<evidence type="ECO:0000313" key="4">
    <source>
        <dbReference type="EMBL" id="RAV19190.1"/>
    </source>
</evidence>
<dbReference type="PANTHER" id="PTHR33392">
    <property type="entry name" value="POLYISOPRENYL-TEICHOIC ACID--PEPTIDOGLYCAN TEICHOIC ACID TRANSFERASE TAGU"/>
    <property type="match status" value="1"/>
</dbReference>
<dbReference type="OrthoDB" id="27330at2"/>
<gene>
    <name evidence="4" type="ORF">DQG23_21880</name>
</gene>
<accession>A0A329MHE7</accession>
<name>A0A329MHE7_9BACL</name>
<dbReference type="AlphaFoldDB" id="A0A329MHE7"/>
<feature type="compositionally biased region" description="Low complexity" evidence="2">
    <location>
        <begin position="57"/>
        <end position="75"/>
    </location>
</feature>
<dbReference type="NCBIfam" id="TIGR00350">
    <property type="entry name" value="lytR_cpsA_psr"/>
    <property type="match status" value="1"/>
</dbReference>
<keyword evidence="5" id="KW-1185">Reference proteome</keyword>
<dbReference type="InterPro" id="IPR004474">
    <property type="entry name" value="LytR_CpsA_psr"/>
</dbReference>
<dbReference type="RefSeq" id="WP_113033008.1">
    <property type="nucleotide sequence ID" value="NZ_QMFB01000013.1"/>
</dbReference>
<evidence type="ECO:0000256" key="1">
    <source>
        <dbReference type="ARBA" id="ARBA00006068"/>
    </source>
</evidence>
<evidence type="ECO:0000256" key="2">
    <source>
        <dbReference type="SAM" id="MobiDB-lite"/>
    </source>
</evidence>